<dbReference type="RefSeq" id="WP_073042689.1">
    <property type="nucleotide sequence ID" value="NZ_FQUO01000007.1"/>
</dbReference>
<dbReference type="AlphaFoldDB" id="A0A1M5ATT4"/>
<dbReference type="PANTHER" id="PTHR30373:SF8">
    <property type="entry name" value="BLL7265 PROTEIN"/>
    <property type="match status" value="1"/>
</dbReference>
<feature type="domain" description="TPM" evidence="1">
    <location>
        <begin position="10"/>
        <end position="128"/>
    </location>
</feature>
<gene>
    <name evidence="2" type="ORF">SAMN05444008_1075</name>
</gene>
<dbReference type="Proteomes" id="UP000184368">
    <property type="component" value="Unassembled WGS sequence"/>
</dbReference>
<sequence length="153" mass="17954">MRLFPWQKQPEFFSAEESERIVAAIREAERRTSGEIRIFVESRCRFVDAIDRAAEVFFQLRMDETEQRNGTLLYVAVRDHQVAVFGDEGIHQKVGQQYWETEVRKMLHAFGQEHLVDGMVACINDIGEALYLHFPYDRDTDKNELPDEIVFGR</sequence>
<evidence type="ECO:0000313" key="3">
    <source>
        <dbReference type="Proteomes" id="UP000184368"/>
    </source>
</evidence>
<dbReference type="Gene3D" id="3.10.310.50">
    <property type="match status" value="1"/>
</dbReference>
<organism evidence="2 3">
    <name type="scientific">Cnuella takakiae</name>
    <dbReference type="NCBI Taxonomy" id="1302690"/>
    <lineage>
        <taxon>Bacteria</taxon>
        <taxon>Pseudomonadati</taxon>
        <taxon>Bacteroidota</taxon>
        <taxon>Chitinophagia</taxon>
        <taxon>Chitinophagales</taxon>
        <taxon>Chitinophagaceae</taxon>
        <taxon>Cnuella</taxon>
    </lineage>
</organism>
<name>A0A1M5ATT4_9BACT</name>
<proteinExistence type="predicted"/>
<dbReference type="OrthoDB" id="9786161at2"/>
<dbReference type="Pfam" id="PF04536">
    <property type="entry name" value="TPM_phosphatase"/>
    <property type="match status" value="1"/>
</dbReference>
<dbReference type="PANTHER" id="PTHR30373">
    <property type="entry name" value="UPF0603 PROTEIN YGCG"/>
    <property type="match status" value="1"/>
</dbReference>
<dbReference type="InterPro" id="IPR007621">
    <property type="entry name" value="TPM_dom"/>
</dbReference>
<reference evidence="2 3" key="1">
    <citation type="submission" date="2016-11" db="EMBL/GenBank/DDBJ databases">
        <authorList>
            <person name="Jaros S."/>
            <person name="Januszkiewicz K."/>
            <person name="Wedrychowicz H."/>
        </authorList>
    </citation>
    <scope>NUCLEOTIDE SEQUENCE [LARGE SCALE GENOMIC DNA]</scope>
    <source>
        <strain evidence="2 3">DSM 26897</strain>
    </source>
</reference>
<dbReference type="EMBL" id="FQUO01000007">
    <property type="protein sequence ID" value="SHF33643.1"/>
    <property type="molecule type" value="Genomic_DNA"/>
</dbReference>
<evidence type="ECO:0000313" key="2">
    <source>
        <dbReference type="EMBL" id="SHF33643.1"/>
    </source>
</evidence>
<keyword evidence="3" id="KW-1185">Reference proteome</keyword>
<accession>A0A1M5ATT4</accession>
<protein>
    <submittedName>
        <fullName evidence="2">TLP18.3, Psb32 and MOLO-1 founding protein of phosphatase</fullName>
    </submittedName>
</protein>
<evidence type="ECO:0000259" key="1">
    <source>
        <dbReference type="Pfam" id="PF04536"/>
    </source>
</evidence>
<dbReference type="STRING" id="1302690.BUE76_16025"/>